<reference evidence="3" key="1">
    <citation type="submission" date="2016-06" db="UniProtKB">
        <authorList>
            <consortium name="WormBaseParasite"/>
        </authorList>
    </citation>
    <scope>IDENTIFICATION</scope>
</reference>
<evidence type="ECO:0000313" key="2">
    <source>
        <dbReference type="Proteomes" id="UP000271098"/>
    </source>
</evidence>
<dbReference type="EMBL" id="UYRT01108728">
    <property type="protein sequence ID" value="VDN45126.1"/>
    <property type="molecule type" value="Genomic_DNA"/>
</dbReference>
<evidence type="ECO:0000313" key="3">
    <source>
        <dbReference type="WBParaSite" id="GPUH_0002615101-mRNA-1"/>
    </source>
</evidence>
<evidence type="ECO:0000313" key="1">
    <source>
        <dbReference type="EMBL" id="VDN45126.1"/>
    </source>
</evidence>
<dbReference type="AlphaFoldDB" id="A0A183EYT0"/>
<accession>A0A183EYT0</accession>
<dbReference type="WBParaSite" id="GPUH_0002615101-mRNA-1">
    <property type="protein sequence ID" value="GPUH_0002615101-mRNA-1"/>
    <property type="gene ID" value="GPUH_0002615101"/>
</dbReference>
<dbReference type="OrthoDB" id="1668230at2759"/>
<reference evidence="1 2" key="2">
    <citation type="submission" date="2018-11" db="EMBL/GenBank/DDBJ databases">
        <authorList>
            <consortium name="Pathogen Informatics"/>
        </authorList>
    </citation>
    <scope>NUCLEOTIDE SEQUENCE [LARGE SCALE GENOMIC DNA]</scope>
</reference>
<dbReference type="Proteomes" id="UP000271098">
    <property type="component" value="Unassembled WGS sequence"/>
</dbReference>
<sequence length="94" mass="10426">MRTLGLAEFGAVTLIGRESACRTAASGLPVTSAATRMLGRFSKLASLDHPNLCKYVEMIRSTTLKNAVYVISEHYSRSIADELKQHRRWVISSQ</sequence>
<keyword evidence="2" id="KW-1185">Reference proteome</keyword>
<organism evidence="3">
    <name type="scientific">Gongylonema pulchrum</name>
    <dbReference type="NCBI Taxonomy" id="637853"/>
    <lineage>
        <taxon>Eukaryota</taxon>
        <taxon>Metazoa</taxon>
        <taxon>Ecdysozoa</taxon>
        <taxon>Nematoda</taxon>
        <taxon>Chromadorea</taxon>
        <taxon>Rhabditida</taxon>
        <taxon>Spirurina</taxon>
        <taxon>Spiruromorpha</taxon>
        <taxon>Spiruroidea</taxon>
        <taxon>Gongylonematidae</taxon>
        <taxon>Gongylonema</taxon>
    </lineage>
</organism>
<proteinExistence type="predicted"/>
<protein>
    <submittedName>
        <fullName evidence="3">Protein kinase domain-containing protein</fullName>
    </submittedName>
</protein>
<gene>
    <name evidence="1" type="ORF">GPUH_LOCUS26121</name>
</gene>
<name>A0A183EYT0_9BILA</name>